<sequence>MFHNEKTNSDLGIKYLRHIYKVYNEFLKFDKFEDKQNSINFIQNNNSNNNNNSELSTKAEEGDESAKLKDNTKFANVSKEEETGAGADIIRDPSERDIKEYDFDPETAPPLSPSSSPPQKPVNMKWIRELSRLEPFYSTLGVDSNSWGYPGSVDKLQQRFSLEELPPPGPMPNFSYQDYEEIRYAQNGAWARDQVTEGTHFARAGNHEEAIKCYNKALFTHPDCHEARIARGASKANMLDLKGAVHDFKRALEICPTDPFALKYLKQTMKKLTEVEGSSELKEKKVISEKPLPSDPEPQSEDKLAHYHDPDLQDPRIVERSKTGKFIGGGRTGLVTHRPRDPLQVPLDLLRRNRRYPESQLPSLHVESSRFSQLNDKSPERLTSRQLIRNSLHRSNVYRPDGRVTGSHSISARPYSLARPPADKDSPSFVPPISRNSLPVRATYRSRGSFDEVGTKFARVERPHDPWSTTRPTFTTEVKPSTIINTSAEVVARPPRPSYSMSTMPNKNDPNYDPFWDPEPKPKFNLSGSNQYIPPESKLRAQPQYSKIVEAKPPPPPPVPAEPAVTTNPSIIGSNSTANDPFWGKPQTSPGKETQEVPPPKPQTEADIKDPALDPFWSKDIPSNDQTSTKNESTEVVPEAAAAAGSFTGTADKTGFYDQTINQPYRGGYRGRGNPYYRGMSYRPRPYNPNYRPYRPRGYHYQRGGYGNYHYSQSGGQFQTATYQPAGWDAANNDPQANDGNPNFSPTNNRGGNADQNQQQGGEGNEWENQASNTNNNATSGWGSPNFT</sequence>
<keyword evidence="4" id="KW-1185">Reference proteome</keyword>
<protein>
    <submittedName>
        <fullName evidence="3">Uncharacterized protein</fullName>
    </submittedName>
</protein>
<feature type="repeat" description="TPR" evidence="1">
    <location>
        <begin position="191"/>
        <end position="224"/>
    </location>
</feature>
<dbReference type="InterPro" id="IPR039190">
    <property type="entry name" value="TTC14"/>
</dbReference>
<feature type="compositionally biased region" description="Low complexity" evidence="2">
    <location>
        <begin position="42"/>
        <end position="53"/>
    </location>
</feature>
<evidence type="ECO:0000313" key="3">
    <source>
        <dbReference type="EMBL" id="KXN71886.1"/>
    </source>
</evidence>
<feature type="compositionally biased region" description="Low complexity" evidence="2">
    <location>
        <begin position="664"/>
        <end position="681"/>
    </location>
</feature>
<keyword evidence="1" id="KW-0802">TPR repeat</keyword>
<organism evidence="3 4">
    <name type="scientific">Conidiobolus coronatus (strain ATCC 28846 / CBS 209.66 / NRRL 28638)</name>
    <name type="common">Delacroixia coronata</name>
    <dbReference type="NCBI Taxonomy" id="796925"/>
    <lineage>
        <taxon>Eukaryota</taxon>
        <taxon>Fungi</taxon>
        <taxon>Fungi incertae sedis</taxon>
        <taxon>Zoopagomycota</taxon>
        <taxon>Entomophthoromycotina</taxon>
        <taxon>Entomophthoromycetes</taxon>
        <taxon>Entomophthorales</taxon>
        <taxon>Ancylistaceae</taxon>
        <taxon>Conidiobolus</taxon>
    </lineage>
</organism>
<feature type="compositionally biased region" description="Basic and acidic residues" evidence="2">
    <location>
        <begin position="89"/>
        <end position="102"/>
    </location>
</feature>
<dbReference type="OrthoDB" id="1914839at2759"/>
<feature type="compositionally biased region" description="Pro residues" evidence="2">
    <location>
        <begin position="552"/>
        <end position="561"/>
    </location>
</feature>
<dbReference type="Proteomes" id="UP000070444">
    <property type="component" value="Unassembled WGS sequence"/>
</dbReference>
<feature type="region of interest" description="Disordered" evidence="2">
    <location>
        <begin position="487"/>
        <end position="637"/>
    </location>
</feature>
<feature type="region of interest" description="Disordered" evidence="2">
    <location>
        <begin position="360"/>
        <end position="435"/>
    </location>
</feature>
<dbReference type="SUPFAM" id="SSF48452">
    <property type="entry name" value="TPR-like"/>
    <property type="match status" value="1"/>
</dbReference>
<feature type="compositionally biased region" description="Polar residues" evidence="2">
    <location>
        <begin position="621"/>
        <end position="631"/>
    </location>
</feature>
<evidence type="ECO:0000256" key="2">
    <source>
        <dbReference type="SAM" id="MobiDB-lite"/>
    </source>
</evidence>
<feature type="region of interest" description="Disordered" evidence="2">
    <location>
        <begin position="726"/>
        <end position="788"/>
    </location>
</feature>
<feature type="compositionally biased region" description="Polar residues" evidence="2">
    <location>
        <begin position="733"/>
        <end position="747"/>
    </location>
</feature>
<accession>A0A137PA62</accession>
<name>A0A137PA62_CONC2</name>
<feature type="compositionally biased region" description="Pro residues" evidence="2">
    <location>
        <begin position="107"/>
        <end position="120"/>
    </location>
</feature>
<feature type="region of interest" description="Disordered" evidence="2">
    <location>
        <begin position="649"/>
        <end position="681"/>
    </location>
</feature>
<reference evidence="3 4" key="1">
    <citation type="journal article" date="2015" name="Genome Biol. Evol.">
        <title>Phylogenomic analyses indicate that early fungi evolved digesting cell walls of algal ancestors of land plants.</title>
        <authorList>
            <person name="Chang Y."/>
            <person name="Wang S."/>
            <person name="Sekimoto S."/>
            <person name="Aerts A.L."/>
            <person name="Choi C."/>
            <person name="Clum A."/>
            <person name="LaButti K.M."/>
            <person name="Lindquist E.A."/>
            <person name="Yee Ngan C."/>
            <person name="Ohm R.A."/>
            <person name="Salamov A.A."/>
            <person name="Grigoriev I.V."/>
            <person name="Spatafora J.W."/>
            <person name="Berbee M.L."/>
        </authorList>
    </citation>
    <scope>NUCLEOTIDE SEQUENCE [LARGE SCALE GENOMIC DNA]</scope>
    <source>
        <strain evidence="3 4">NRRL 28638</strain>
    </source>
</reference>
<dbReference type="PROSITE" id="PS50005">
    <property type="entry name" value="TPR"/>
    <property type="match status" value="1"/>
</dbReference>
<dbReference type="Gene3D" id="1.25.40.10">
    <property type="entry name" value="Tetratricopeptide repeat domain"/>
    <property type="match status" value="1"/>
</dbReference>
<dbReference type="SMART" id="SM00028">
    <property type="entry name" value="TPR"/>
    <property type="match status" value="2"/>
</dbReference>
<feature type="compositionally biased region" description="Polar residues" evidence="2">
    <location>
        <begin position="649"/>
        <end position="663"/>
    </location>
</feature>
<dbReference type="STRING" id="796925.A0A137PA62"/>
<dbReference type="EMBL" id="KQ964465">
    <property type="protein sequence ID" value="KXN71886.1"/>
    <property type="molecule type" value="Genomic_DNA"/>
</dbReference>
<proteinExistence type="predicted"/>
<dbReference type="InterPro" id="IPR011990">
    <property type="entry name" value="TPR-like_helical_dom_sf"/>
</dbReference>
<feature type="compositionally biased region" description="Basic and acidic residues" evidence="2">
    <location>
        <begin position="274"/>
        <end position="288"/>
    </location>
</feature>
<evidence type="ECO:0000256" key="1">
    <source>
        <dbReference type="PROSITE-ProRule" id="PRU00339"/>
    </source>
</evidence>
<feature type="compositionally biased region" description="Low complexity" evidence="2">
    <location>
        <begin position="748"/>
        <end position="760"/>
    </location>
</feature>
<dbReference type="AlphaFoldDB" id="A0A137PA62"/>
<feature type="compositionally biased region" description="Basic and acidic residues" evidence="2">
    <location>
        <begin position="300"/>
        <end position="315"/>
    </location>
</feature>
<gene>
    <name evidence="3" type="ORF">CONCODRAFT_78123</name>
</gene>
<dbReference type="PANTHER" id="PTHR23184:SF9">
    <property type="entry name" value="TETRATRICOPEPTIDE REPEAT PROTEIN 14"/>
    <property type="match status" value="1"/>
</dbReference>
<feature type="region of interest" description="Disordered" evidence="2">
    <location>
        <begin position="274"/>
        <end position="315"/>
    </location>
</feature>
<feature type="compositionally biased region" description="Polar residues" evidence="2">
    <location>
        <begin position="566"/>
        <end position="579"/>
    </location>
</feature>
<feature type="region of interest" description="Disordered" evidence="2">
    <location>
        <begin position="42"/>
        <end position="122"/>
    </location>
</feature>
<dbReference type="InterPro" id="IPR019734">
    <property type="entry name" value="TPR_rpt"/>
</dbReference>
<feature type="compositionally biased region" description="Low complexity" evidence="2">
    <location>
        <begin position="767"/>
        <end position="788"/>
    </location>
</feature>
<feature type="compositionally biased region" description="Polar residues" evidence="2">
    <location>
        <begin position="499"/>
        <end position="509"/>
    </location>
</feature>
<dbReference type="PANTHER" id="PTHR23184">
    <property type="entry name" value="TETRATRICOPEPTIDE REPEAT PROTEIN 14"/>
    <property type="match status" value="1"/>
</dbReference>
<evidence type="ECO:0000313" key="4">
    <source>
        <dbReference type="Proteomes" id="UP000070444"/>
    </source>
</evidence>
<feature type="compositionally biased region" description="Basic and acidic residues" evidence="2">
    <location>
        <begin position="57"/>
        <end position="82"/>
    </location>
</feature>